<dbReference type="SUPFAM" id="SSF103473">
    <property type="entry name" value="MFS general substrate transporter"/>
    <property type="match status" value="1"/>
</dbReference>
<feature type="transmembrane region" description="Helical" evidence="1">
    <location>
        <begin position="112"/>
        <end position="128"/>
    </location>
</feature>
<dbReference type="STRING" id="185761.SAMN05660282_01271"/>
<keyword evidence="3" id="KW-1185">Reference proteome</keyword>
<protein>
    <submittedName>
        <fullName evidence="2">Uncharacterized protein</fullName>
    </submittedName>
</protein>
<evidence type="ECO:0000313" key="3">
    <source>
        <dbReference type="Proteomes" id="UP000199065"/>
    </source>
</evidence>
<proteinExistence type="predicted"/>
<dbReference type="InterPro" id="IPR036259">
    <property type="entry name" value="MFS_trans_sf"/>
</dbReference>
<evidence type="ECO:0000256" key="1">
    <source>
        <dbReference type="SAM" id="Phobius"/>
    </source>
</evidence>
<sequence length="135" mass="14605">MSKKRRTNQPTTPQELPKVPLAIRLGGAFLILALAFLIFETISVITNGLGGSIEFTAKHLLILVAAAIFGAFPNPRIDPVAKRIYLVVLAVVLLAFASKAIAHTVLMVMPQWWLVLYAIVCGLCALVLRRSAAKA</sequence>
<gene>
    <name evidence="2" type="ORF">SAMN05660282_01271</name>
</gene>
<name>A0A1I2T2Z2_9CORY</name>
<dbReference type="AlphaFoldDB" id="A0A1I2T2Z2"/>
<dbReference type="Proteomes" id="UP000199065">
    <property type="component" value="Unassembled WGS sequence"/>
</dbReference>
<feature type="transmembrane region" description="Helical" evidence="1">
    <location>
        <begin position="55"/>
        <end position="72"/>
    </location>
</feature>
<dbReference type="EMBL" id="FOPJ01000006">
    <property type="protein sequence ID" value="SFG56796.1"/>
    <property type="molecule type" value="Genomic_DNA"/>
</dbReference>
<dbReference type="RefSeq" id="WP_092285564.1">
    <property type="nucleotide sequence ID" value="NZ_FOPJ01000006.1"/>
</dbReference>
<keyword evidence="1" id="KW-0812">Transmembrane</keyword>
<reference evidence="2 3" key="1">
    <citation type="submission" date="2016-10" db="EMBL/GenBank/DDBJ databases">
        <authorList>
            <person name="de Groot N.N."/>
        </authorList>
    </citation>
    <scope>NUCLEOTIDE SEQUENCE [LARGE SCALE GENOMIC DNA]</scope>
    <source>
        <strain>J11</strain>
        <strain evidence="3">PG 39</strain>
    </source>
</reference>
<keyword evidence="1" id="KW-0472">Membrane</keyword>
<evidence type="ECO:0000313" key="2">
    <source>
        <dbReference type="EMBL" id="SFG56796.1"/>
    </source>
</evidence>
<organism evidence="2 3">
    <name type="scientific">Corynebacterium spheniscorum</name>
    <dbReference type="NCBI Taxonomy" id="185761"/>
    <lineage>
        <taxon>Bacteria</taxon>
        <taxon>Bacillati</taxon>
        <taxon>Actinomycetota</taxon>
        <taxon>Actinomycetes</taxon>
        <taxon>Mycobacteriales</taxon>
        <taxon>Corynebacteriaceae</taxon>
        <taxon>Corynebacterium</taxon>
    </lineage>
</organism>
<accession>A0A1I2T2Z2</accession>
<feature type="transmembrane region" description="Helical" evidence="1">
    <location>
        <begin position="84"/>
        <end position="106"/>
    </location>
</feature>
<keyword evidence="1" id="KW-1133">Transmembrane helix</keyword>
<feature type="transmembrane region" description="Helical" evidence="1">
    <location>
        <begin position="21"/>
        <end position="43"/>
    </location>
</feature>